<sequence length="216" mass="25225">MAPDSSPQVDDDDAGGLGFQSFRDRSLSRRNLKQYQEQGNVFSDRPASRSRSNHGRSDRHGWFAFRRRSFFVFAGFALFLLCMVSLFLESRMTSVFMKKREKAWSRDAELELGMTLKFVPQRIPRRFIEGNELDRMRSEDHRGVRKPRLALILRNTEKDPQSLLLITVMKNMKELGYVFEIFAVGIGKACQMWQQLGRLVLLKPENYGHIDWSLTR</sequence>
<accession>A0A6J1CCB0</accession>
<reference evidence="4" key="1">
    <citation type="submission" date="2025-08" db="UniProtKB">
        <authorList>
            <consortium name="RefSeq"/>
        </authorList>
    </citation>
    <scope>IDENTIFICATION</scope>
    <source>
        <strain evidence="4">OHB3-1</strain>
    </source>
</reference>
<keyword evidence="2" id="KW-0472">Membrane</keyword>
<dbReference type="KEGG" id="mcha:111010187"/>
<gene>
    <name evidence="4" type="primary">LOC111010187</name>
</gene>
<dbReference type="PANTHER" id="PTHR46635">
    <property type="entry name" value="GLYCOSYL TRANSFERASE FAMILY 1 PROTEIN"/>
    <property type="match status" value="1"/>
</dbReference>
<feature type="region of interest" description="Disordered" evidence="1">
    <location>
        <begin position="38"/>
        <end position="57"/>
    </location>
</feature>
<organism evidence="3 4">
    <name type="scientific">Momordica charantia</name>
    <name type="common">Bitter gourd</name>
    <name type="synonym">Balsam pear</name>
    <dbReference type="NCBI Taxonomy" id="3673"/>
    <lineage>
        <taxon>Eukaryota</taxon>
        <taxon>Viridiplantae</taxon>
        <taxon>Streptophyta</taxon>
        <taxon>Embryophyta</taxon>
        <taxon>Tracheophyta</taxon>
        <taxon>Spermatophyta</taxon>
        <taxon>Magnoliopsida</taxon>
        <taxon>eudicotyledons</taxon>
        <taxon>Gunneridae</taxon>
        <taxon>Pentapetalae</taxon>
        <taxon>rosids</taxon>
        <taxon>fabids</taxon>
        <taxon>Cucurbitales</taxon>
        <taxon>Cucurbitaceae</taxon>
        <taxon>Momordiceae</taxon>
        <taxon>Momordica</taxon>
    </lineage>
</organism>
<feature type="region of interest" description="Disordered" evidence="1">
    <location>
        <begin position="1"/>
        <end position="29"/>
    </location>
</feature>
<dbReference type="AlphaFoldDB" id="A0A6J1CCB0"/>
<name>A0A6J1CCB0_MOMCH</name>
<dbReference type="RefSeq" id="XP_022139219.1">
    <property type="nucleotide sequence ID" value="XM_022283527.1"/>
</dbReference>
<evidence type="ECO:0000313" key="3">
    <source>
        <dbReference type="Proteomes" id="UP000504603"/>
    </source>
</evidence>
<evidence type="ECO:0000313" key="4">
    <source>
        <dbReference type="RefSeq" id="XP_022139219.1"/>
    </source>
</evidence>
<proteinExistence type="predicted"/>
<protein>
    <submittedName>
        <fullName evidence="4">Uncharacterized protein LOC111010187</fullName>
    </submittedName>
</protein>
<keyword evidence="3" id="KW-1185">Reference proteome</keyword>
<dbReference type="PANTHER" id="PTHR46635:SF2">
    <property type="entry name" value="GLYCOSYL TRANSFERASE FAMILY 1 DOMAIN-CONTAINING PROTEIN"/>
    <property type="match status" value="1"/>
</dbReference>
<feature type="transmembrane region" description="Helical" evidence="2">
    <location>
        <begin position="70"/>
        <end position="88"/>
    </location>
</feature>
<evidence type="ECO:0000256" key="2">
    <source>
        <dbReference type="SAM" id="Phobius"/>
    </source>
</evidence>
<keyword evidence="2" id="KW-0812">Transmembrane</keyword>
<dbReference type="Proteomes" id="UP000504603">
    <property type="component" value="Unplaced"/>
</dbReference>
<evidence type="ECO:0000256" key="1">
    <source>
        <dbReference type="SAM" id="MobiDB-lite"/>
    </source>
</evidence>
<dbReference type="OrthoDB" id="1746153at2759"/>
<keyword evidence="2" id="KW-1133">Transmembrane helix</keyword>
<dbReference type="GeneID" id="111010187"/>